<keyword evidence="1" id="KW-1133">Transmembrane helix</keyword>
<feature type="transmembrane region" description="Helical" evidence="1">
    <location>
        <begin position="84"/>
        <end position="101"/>
    </location>
</feature>
<feature type="transmembrane region" description="Helical" evidence="1">
    <location>
        <begin position="133"/>
        <end position="152"/>
    </location>
</feature>
<evidence type="ECO:0000313" key="4">
    <source>
        <dbReference type="Proteomes" id="UP000481252"/>
    </source>
</evidence>
<dbReference type="RefSeq" id="WP_165120399.1">
    <property type="nucleotide sequence ID" value="NZ_JAAKZG010000012.1"/>
</dbReference>
<dbReference type="InterPro" id="IPR037185">
    <property type="entry name" value="EmrE-like"/>
</dbReference>
<dbReference type="AlphaFoldDB" id="A0A7C9RAN1"/>
<feature type="transmembrane region" description="Helical" evidence="1">
    <location>
        <begin position="214"/>
        <end position="234"/>
    </location>
</feature>
<proteinExistence type="predicted"/>
<gene>
    <name evidence="3" type="ORF">G6N74_23300</name>
</gene>
<dbReference type="SUPFAM" id="SSF103481">
    <property type="entry name" value="Multidrug resistance efflux transporter EmrE"/>
    <property type="match status" value="2"/>
</dbReference>
<feature type="domain" description="EamA" evidence="2">
    <location>
        <begin position="15"/>
        <end position="148"/>
    </location>
</feature>
<dbReference type="Proteomes" id="UP000481252">
    <property type="component" value="Unassembled WGS sequence"/>
</dbReference>
<feature type="transmembrane region" description="Helical" evidence="1">
    <location>
        <begin position="12"/>
        <end position="34"/>
    </location>
</feature>
<feature type="domain" description="EamA" evidence="2">
    <location>
        <begin position="157"/>
        <end position="285"/>
    </location>
</feature>
<feature type="transmembrane region" description="Helical" evidence="1">
    <location>
        <begin position="158"/>
        <end position="176"/>
    </location>
</feature>
<name>A0A7C9RAN1_9HYPH</name>
<evidence type="ECO:0000313" key="3">
    <source>
        <dbReference type="EMBL" id="NGN43997.1"/>
    </source>
</evidence>
<dbReference type="PANTHER" id="PTHR22911">
    <property type="entry name" value="ACYL-MALONYL CONDENSING ENZYME-RELATED"/>
    <property type="match status" value="1"/>
</dbReference>
<feature type="transmembrane region" description="Helical" evidence="1">
    <location>
        <begin position="271"/>
        <end position="289"/>
    </location>
</feature>
<feature type="transmembrane region" description="Helical" evidence="1">
    <location>
        <begin position="246"/>
        <end position="265"/>
    </location>
</feature>
<dbReference type="EMBL" id="JAAKZG010000012">
    <property type="protein sequence ID" value="NGN43997.1"/>
    <property type="molecule type" value="Genomic_DNA"/>
</dbReference>
<dbReference type="GO" id="GO:0016020">
    <property type="term" value="C:membrane"/>
    <property type="evidence" value="ECO:0007669"/>
    <property type="project" value="InterPro"/>
</dbReference>
<keyword evidence="1" id="KW-0812">Transmembrane</keyword>
<feature type="transmembrane region" description="Helical" evidence="1">
    <location>
        <begin position="188"/>
        <end position="208"/>
    </location>
</feature>
<evidence type="ECO:0000259" key="2">
    <source>
        <dbReference type="Pfam" id="PF00892"/>
    </source>
</evidence>
<dbReference type="Pfam" id="PF00892">
    <property type="entry name" value="EamA"/>
    <property type="match status" value="2"/>
</dbReference>
<dbReference type="PANTHER" id="PTHR22911:SF103">
    <property type="entry name" value="BLR2811 PROTEIN"/>
    <property type="match status" value="1"/>
</dbReference>
<sequence length="313" mass="34606">MTSSPATSEQATPASAILFVFCAGVLFSCLDTSAKYLVLSGMDPAFVSWVRFATHLVLVFLLFRGWSNPAMFRVKNLPLQVLRGVFLFGSTIFNFMALRSLQLAETMSIYFFAPMVITALAGPLLGEWAGWRRWMAILAGLVGVIVITRPGFVTFQIGHLYALCSTVSYCLYVIMTRSMSAKESPESLIFYSALAPVVLMAPAVPYTASMPPDLFHGAILLALGFFGGFGHWLLIKAYKQATTTALAPYPYLQMVWMITAGYLVFDQFPDKWTLVGAGIIVASGLYIVHREHRLRLKNRTVPNAEDEDLAKKL</sequence>
<reference evidence="3 4" key="1">
    <citation type="submission" date="2020-02" db="EMBL/GenBank/DDBJ databases">
        <title>Genome sequence of the type strain CGMCC 1.15528 of Mesorhizobium zhangyense.</title>
        <authorList>
            <person name="Gao J."/>
            <person name="Sun J."/>
        </authorList>
    </citation>
    <scope>NUCLEOTIDE SEQUENCE [LARGE SCALE GENOMIC DNA]</scope>
    <source>
        <strain evidence="3 4">CGMCC 1.15528</strain>
    </source>
</reference>
<feature type="transmembrane region" description="Helical" evidence="1">
    <location>
        <begin position="46"/>
        <end position="63"/>
    </location>
</feature>
<comment type="caution">
    <text evidence="3">The sequence shown here is derived from an EMBL/GenBank/DDBJ whole genome shotgun (WGS) entry which is preliminary data.</text>
</comment>
<keyword evidence="4" id="KW-1185">Reference proteome</keyword>
<evidence type="ECO:0000256" key="1">
    <source>
        <dbReference type="SAM" id="Phobius"/>
    </source>
</evidence>
<protein>
    <submittedName>
        <fullName evidence="3">DMT family transporter</fullName>
    </submittedName>
</protein>
<accession>A0A7C9RAN1</accession>
<organism evidence="3 4">
    <name type="scientific">Mesorhizobium zhangyense</name>
    <dbReference type="NCBI Taxonomy" id="1776730"/>
    <lineage>
        <taxon>Bacteria</taxon>
        <taxon>Pseudomonadati</taxon>
        <taxon>Pseudomonadota</taxon>
        <taxon>Alphaproteobacteria</taxon>
        <taxon>Hyphomicrobiales</taxon>
        <taxon>Phyllobacteriaceae</taxon>
        <taxon>Mesorhizobium</taxon>
    </lineage>
</organism>
<keyword evidence="1" id="KW-0472">Membrane</keyword>
<feature type="transmembrane region" description="Helical" evidence="1">
    <location>
        <begin position="107"/>
        <end position="126"/>
    </location>
</feature>
<dbReference type="InterPro" id="IPR000620">
    <property type="entry name" value="EamA_dom"/>
</dbReference>